<dbReference type="InterPro" id="IPR059226">
    <property type="entry name" value="Choice_anch_Q_dom"/>
</dbReference>
<organism evidence="4 5">
    <name type="scientific">Spirosoma soli</name>
    <dbReference type="NCBI Taxonomy" id="1770529"/>
    <lineage>
        <taxon>Bacteria</taxon>
        <taxon>Pseudomonadati</taxon>
        <taxon>Bacteroidota</taxon>
        <taxon>Cytophagia</taxon>
        <taxon>Cytophagales</taxon>
        <taxon>Cytophagaceae</taxon>
        <taxon>Spirosoma</taxon>
    </lineage>
</organism>
<dbReference type="InterPro" id="IPR011050">
    <property type="entry name" value="Pectin_lyase_fold/virulence"/>
</dbReference>
<dbReference type="InterPro" id="IPR022409">
    <property type="entry name" value="PKD/Chitinase_dom"/>
</dbReference>
<dbReference type="InterPro" id="IPR006644">
    <property type="entry name" value="Cadg"/>
</dbReference>
<feature type="domain" description="Ig-like" evidence="3">
    <location>
        <begin position="1474"/>
        <end position="1559"/>
    </location>
</feature>
<evidence type="ECO:0000259" key="3">
    <source>
        <dbReference type="PROSITE" id="PS50835"/>
    </source>
</evidence>
<comment type="caution">
    <text evidence="4">The sequence shown here is derived from an EMBL/GenBank/DDBJ whole genome shotgun (WGS) entry which is preliminary data.</text>
</comment>
<proteinExistence type="predicted"/>
<dbReference type="InterPro" id="IPR036179">
    <property type="entry name" value="Ig-like_dom_sf"/>
</dbReference>
<dbReference type="Gene3D" id="2.60.40.10">
    <property type="entry name" value="Immunoglobulins"/>
    <property type="match status" value="11"/>
</dbReference>
<keyword evidence="1" id="KW-0677">Repeat</keyword>
<reference evidence="5" key="1">
    <citation type="journal article" date="2019" name="Int. J. Syst. Evol. Microbiol.">
        <title>The Global Catalogue of Microorganisms (GCM) 10K type strain sequencing project: providing services to taxonomists for standard genome sequencing and annotation.</title>
        <authorList>
            <consortium name="The Broad Institute Genomics Platform"/>
            <consortium name="The Broad Institute Genome Sequencing Center for Infectious Disease"/>
            <person name="Wu L."/>
            <person name="Ma J."/>
        </authorList>
    </citation>
    <scope>NUCLEOTIDE SEQUENCE [LARGE SCALE GENOMIC DNA]</scope>
    <source>
        <strain evidence="5">KCTC 42805</strain>
    </source>
</reference>
<evidence type="ECO:0000313" key="5">
    <source>
        <dbReference type="Proteomes" id="UP001597469"/>
    </source>
</evidence>
<dbReference type="PANTHER" id="PTHR13817">
    <property type="entry name" value="TITIN"/>
    <property type="match status" value="1"/>
</dbReference>
<dbReference type="Proteomes" id="UP001597469">
    <property type="component" value="Unassembled WGS sequence"/>
</dbReference>
<dbReference type="EMBL" id="JBHULN010000022">
    <property type="protein sequence ID" value="MFD2573863.1"/>
    <property type="molecule type" value="Genomic_DNA"/>
</dbReference>
<name>A0ABW5MA54_9BACT</name>
<keyword evidence="5" id="KW-1185">Reference proteome</keyword>
<sequence length="2609" mass="257595">MIVGQSGKLGLGGDGNGGGGGGGGGSAIVLTHSGVQTLLVAAGGGGGGGQRYYRPGGGGQGLGPSTGGVGAQNYINADGNFSGGGGGGGLDGPGGNGISGYFPGGTGGGAASLTALSVGGTYRDGIFDGAGGSGFGGGGALGGRDKFPGEPVGGGGGGYGGGDGGSGNALIYTGATGGYSYVSPAGSNTSVTPGISGISRNRDGIATIDFSQNTATAAITTTNLVVCDGSFVNIEGTVNAKGNWTIVLSNGIVGTGSGSTFSIPVSSIEIVSSYPYLTIESLLDDQGFAPVSNLIGQASITVNKGPRPSLTNNGPITCAQSSVTLTASGATSYTFTIGSLPLAGDPASNTRVVTSPGTYLVVGSLNGCTNSATTTVTSLGIVVVNPATALFVVGQAVSQAFTASGGVSGSPDRPYSFSVASGSLPPGLSLSADGQLSGSPTQTGSFPVVIQATDANSCTGFGTSYVINVTSFSLSSQPPASLLVCADNPVSVSVGVSGTPTAYQWYKDNTLVSGQTSATLSLASVSTADAGSYVVVITGEGQSLTSTAVNLTVGPSVPARLYVNASATGANTGLDWANAFTDLQSALSVGNACSNNLKEIWVAGGVYKPTPTGNRNVFFPLLSGVALYGGFVGNETALSQRPSVNPNLGGASKPSSSTLSGDIGQPGNDLDNSLVVVAGADLVPTTVLDGFVITGGRAEAPNVPIGGGLTNVTNTGSSSPTLTNLFFINNYGANIGGAILNYGAGSAASPTISNCRFEQNTAGVGGAIANYTTSGNSVPVITNCFFGGNSATQWGGAIANVSFGGTLSPAITNCAFQSNSATQGGALWQATIQAGVLNALITNCSFGGNRAGEGGALYNSTSFPGSPAGGSIGLTLANSVLFDNGGASTLSNTGEVTLATRYNLFDSAVTGYTSGEGNRATATSPFASPTSLLLGSGSPAINMGDNGVYQTAGGPPTDLGGGVRIQQTTIDMGAYETGDQTPCPPLAFTAPLASGSAVCVGGSVQVTGTLSGTPTTYQWYKDGAPLATQTGATLSLTGLQTTDAGAYALVVTDGCNPAAPTSLTSTAFSLTVSAAPAATILVPSGGALSCAQPVLSLTAIGGDTYRWEDNSTSAVRSVSVAGTYSVTATTSPGCSATATTTITSSTALITVTNPGQTTATLGAPFSQPFTATGGTGGPYSFSLASGSLPPGLSLSAAGVLSGSATQAGSFTVVVQAQDSGGCVGVSTYILLVSDTSPTLSLANVSVSPASVCVGTWVTFTATVANVTGSYGYTLTNGTSTSTGTSSNPAFSQTLVASGSGVQSFTLTVSSAGQSATATTTLTVNAPPSPTLSASNGGLLTCTQTSLTLTAGGGATYTFGGPGVVNQTGNTAIVNASGTYSVTVTSTETGCSSTTTTTVTSTTDAPAVSISASATALSCASPTVSLTALGTGSVRWSTGETSPSISVSAAGAYSVTLTSGGSCTATASVTIDSQPSESLSFSQQPASASSVAPGTTVTTTVSVSSSGPLTYQWYKDNLATPVNGQTTATLSLTNVQLTDVGSYSVVVTGSCNIGTPTSLTSTAFALSVTAPNTAPTLANAISSQTATVGQSYSISLANTFTDQETPNSLSLSVSGLPTGLTLVGTTLSGTPSVSGVNTVMLTATDPGSLTASTSFVLTVSPASVVNTAPTVVNAISSQTATVGQPFVLNLASTFADQETPNSLSLSVSGLPAGLSLVGTTLSGTPSVSGISTVMLTATDPGSLSVSTSFVLTVSPASVVNTAPTVVNAISSQTATVGQSYSISLAGSFTDQETPNSLTLLASGLPTGLTLVGTTLSGTPSVSGISTVVLTATDPGSLSVSTSFVLTVSPAPLVNTAPTLVNAISSQTATVGVVYSLNLANTFTDQETPNSLSLSASGLPAGLSLVGTTLSGTPSVSGVSTLTLTATDPGSLSASTSFVLTVSPASSGTTTAPFAITSVSTISCTPVGDRINVSFAPQYTGTTGQPISFSVVNELLPTPEPGPYTLSLYTDNPTLTLSAQQAGVTTSYVYNWLAACQTSQATNTPPRVVTLPSPQTATLGQGFAYVVPANTFTDSETPLNVVLSAQGVPAGLRFTGTTLTGTPSTTVGSPYSISLTATDPGGLSVTTLLALVVLPGSSPVEPGSPFSITGVTTLSCTPVGDRINLSFAPQYAGLNGQAIAFEVINEQLPTSSPAPYSLSLYRDNPVLQLRATQSGTASPASFSYNWLAACASLGQDNTPPVVNRAIANQTATVGQPFELNFINTFIDQETPGGLTYAVSGLPSGLRLENTSILGVPQSMGVSSITLTATDLGGLSTSVSFFLSVEPAEVSALALVVQATPTQVTVGGSTTLTAQASGGTVPYSFSFTGPGAVRVAGNVAVFSNLPLGEQTFTVVVGDASGPSAQQLSVPVSVTVVAPSSQTQPGGESFALTGAQTVSCEVVRADLRRVTFTPQYTGLSGEPVSFSVVNEQLPTTAPGPYTLNLYTDNPLITLSAQQGSTTTTYVYSWLTACPAQPGGRLGTGADYGSGLQVRVLGNPIEGQMLDVEIRGVAGQRVRVELVDMKGYPLHSRQIEQAAIVEPVRLGADALPAVFLVQVSTATQRQTVKVIKAH</sequence>
<dbReference type="SUPFAM" id="SSF51126">
    <property type="entry name" value="Pectin lyase-like"/>
    <property type="match status" value="1"/>
</dbReference>
<evidence type="ECO:0000313" key="4">
    <source>
        <dbReference type="EMBL" id="MFD2573863.1"/>
    </source>
</evidence>
<dbReference type="SMART" id="SM00089">
    <property type="entry name" value="PKD"/>
    <property type="match status" value="8"/>
</dbReference>
<feature type="domain" description="Ig-like" evidence="3">
    <location>
        <begin position="447"/>
        <end position="552"/>
    </location>
</feature>
<evidence type="ECO:0000256" key="2">
    <source>
        <dbReference type="SAM" id="MobiDB-lite"/>
    </source>
</evidence>
<dbReference type="InterPro" id="IPR007110">
    <property type="entry name" value="Ig-like_dom"/>
</dbReference>
<protein>
    <submittedName>
        <fullName evidence="4">Ig domain-containing protein</fullName>
    </submittedName>
</protein>
<dbReference type="SUPFAM" id="SSF48726">
    <property type="entry name" value="Immunoglobulin"/>
    <property type="match status" value="3"/>
</dbReference>
<dbReference type="NCBIfam" id="NF041518">
    <property type="entry name" value="choice_anch_Q"/>
    <property type="match status" value="1"/>
</dbReference>
<feature type="region of interest" description="Disordered" evidence="2">
    <location>
        <begin position="642"/>
        <end position="664"/>
    </location>
</feature>
<dbReference type="SUPFAM" id="SSF49299">
    <property type="entry name" value="PKD domain"/>
    <property type="match status" value="1"/>
</dbReference>
<dbReference type="InterPro" id="IPR003599">
    <property type="entry name" value="Ig_sub"/>
</dbReference>
<dbReference type="InterPro" id="IPR050964">
    <property type="entry name" value="Striated_Muscle_Regulatory"/>
</dbReference>
<dbReference type="PROSITE" id="PS50835">
    <property type="entry name" value="IG_LIKE"/>
    <property type="match status" value="3"/>
</dbReference>
<gene>
    <name evidence="4" type="ORF">ACFSUS_24720</name>
</gene>
<dbReference type="InterPro" id="IPR013783">
    <property type="entry name" value="Ig-like_fold"/>
</dbReference>
<accession>A0ABW5MA54</accession>
<dbReference type="InterPro" id="IPR035986">
    <property type="entry name" value="PKD_dom_sf"/>
</dbReference>
<dbReference type="SUPFAM" id="SSF49313">
    <property type="entry name" value="Cadherin-like"/>
    <property type="match status" value="8"/>
</dbReference>
<dbReference type="InterPro" id="IPR015919">
    <property type="entry name" value="Cadherin-like_sf"/>
</dbReference>
<dbReference type="PANTHER" id="PTHR13817:SF73">
    <property type="entry name" value="FIBRONECTIN TYPE-III DOMAIN-CONTAINING PROTEIN"/>
    <property type="match status" value="1"/>
</dbReference>
<dbReference type="Pfam" id="PF05345">
    <property type="entry name" value="He_PIG"/>
    <property type="match status" value="8"/>
</dbReference>
<evidence type="ECO:0000256" key="1">
    <source>
        <dbReference type="ARBA" id="ARBA00022737"/>
    </source>
</evidence>
<dbReference type="SMART" id="SM00736">
    <property type="entry name" value="CADG"/>
    <property type="match status" value="6"/>
</dbReference>
<feature type="domain" description="Ig-like" evidence="3">
    <location>
        <begin position="984"/>
        <end position="1069"/>
    </location>
</feature>
<dbReference type="RefSeq" id="WP_381526957.1">
    <property type="nucleotide sequence ID" value="NZ_JBHULN010000022.1"/>
</dbReference>
<dbReference type="SMART" id="SM00409">
    <property type="entry name" value="IG"/>
    <property type="match status" value="3"/>
</dbReference>